<comment type="caution">
    <text evidence="1">The sequence shown here is derived from an EMBL/GenBank/DDBJ whole genome shotgun (WGS) entry which is preliminary data.</text>
</comment>
<gene>
    <name evidence="1" type="ORF">K0625_08560</name>
</gene>
<evidence type="ECO:0000313" key="2">
    <source>
        <dbReference type="Proteomes" id="UP001195963"/>
    </source>
</evidence>
<keyword evidence="2" id="KW-1185">Reference proteome</keyword>
<protein>
    <recommendedName>
        <fullName evidence="3">N-acetyltransferase domain-containing protein</fullName>
    </recommendedName>
</protein>
<accession>A0ABS7E234</accession>
<sequence length="97" mass="10961">MINIRAVTIADTCDIWTLRTKAISQACLSHYPKEVVKQWAASPIPSNFAEILINLHAIVAEDISEDKRSTLLGFGFINKDKRGEFKQSPHRVYHHSA</sequence>
<dbReference type="EMBL" id="JAHZST010000005">
    <property type="protein sequence ID" value="MBW8183720.1"/>
    <property type="molecule type" value="Genomic_DNA"/>
</dbReference>
<name>A0ABS7E234_9GAMM</name>
<dbReference type="InterPro" id="IPR016181">
    <property type="entry name" value="Acyl_CoA_acyltransferase"/>
</dbReference>
<dbReference type="RefSeq" id="WP_220109308.1">
    <property type="nucleotide sequence ID" value="NZ_JAHZST010000005.1"/>
</dbReference>
<dbReference type="SUPFAM" id="SSF55729">
    <property type="entry name" value="Acyl-CoA N-acyltransferases (Nat)"/>
    <property type="match status" value="1"/>
</dbReference>
<dbReference type="Proteomes" id="UP001195963">
    <property type="component" value="Unassembled WGS sequence"/>
</dbReference>
<organism evidence="1 2">
    <name type="scientific">Shewanella nanhaiensis</name>
    <dbReference type="NCBI Taxonomy" id="2864872"/>
    <lineage>
        <taxon>Bacteria</taxon>
        <taxon>Pseudomonadati</taxon>
        <taxon>Pseudomonadota</taxon>
        <taxon>Gammaproteobacteria</taxon>
        <taxon>Alteromonadales</taxon>
        <taxon>Shewanellaceae</taxon>
        <taxon>Shewanella</taxon>
    </lineage>
</organism>
<evidence type="ECO:0008006" key="3">
    <source>
        <dbReference type="Google" id="ProtNLM"/>
    </source>
</evidence>
<reference evidence="1 2" key="1">
    <citation type="submission" date="2021-07" db="EMBL/GenBank/DDBJ databases">
        <title>Shewanella sp. nov, isolated from SCS.</title>
        <authorList>
            <person name="Cao W.R."/>
        </authorList>
    </citation>
    <scope>NUCLEOTIDE SEQUENCE [LARGE SCALE GENOMIC DNA]</scope>
    <source>
        <strain evidence="1 2">NR704-98</strain>
    </source>
</reference>
<proteinExistence type="predicted"/>
<evidence type="ECO:0000313" key="1">
    <source>
        <dbReference type="EMBL" id="MBW8183720.1"/>
    </source>
</evidence>